<dbReference type="Pfam" id="PF13757">
    <property type="entry name" value="VIT_2"/>
    <property type="match status" value="1"/>
</dbReference>
<accession>H3AUR9</accession>
<protein>
    <submittedName>
        <fullName evidence="3">von Willebrand factor A domain containing 5B2</fullName>
    </submittedName>
</protein>
<evidence type="ECO:0000313" key="4">
    <source>
        <dbReference type="Proteomes" id="UP000008672"/>
    </source>
</evidence>
<dbReference type="HOGENOM" id="CLU_005270_1_0_1"/>
<dbReference type="InterPro" id="IPR052627">
    <property type="entry name" value="VWA_domain-containing"/>
</dbReference>
<feature type="region of interest" description="Disordered" evidence="1">
    <location>
        <begin position="592"/>
        <end position="612"/>
    </location>
</feature>
<dbReference type="OMA" id="EDCCFDC"/>
<dbReference type="eggNOG" id="ENOG502QW0V">
    <property type="taxonomic scope" value="Eukaryota"/>
</dbReference>
<dbReference type="EMBL" id="AFYH01076484">
    <property type="status" value="NOT_ANNOTATED_CDS"/>
    <property type="molecule type" value="Genomic_DNA"/>
</dbReference>
<evidence type="ECO:0000256" key="1">
    <source>
        <dbReference type="SAM" id="MobiDB-lite"/>
    </source>
</evidence>
<dbReference type="PANTHER" id="PTHR46299:SF2">
    <property type="entry name" value="VON WILLEBRAND FACTOR A DOMAIN-CONTAINING PROTEIN 5B2"/>
    <property type="match status" value="1"/>
</dbReference>
<feature type="domain" description="VIT" evidence="2">
    <location>
        <begin position="1"/>
        <end position="142"/>
    </location>
</feature>
<feature type="compositionally biased region" description="Low complexity" evidence="1">
    <location>
        <begin position="592"/>
        <end position="601"/>
    </location>
</feature>
<reference evidence="3" key="2">
    <citation type="submission" date="2025-08" db="UniProtKB">
        <authorList>
            <consortium name="Ensembl"/>
        </authorList>
    </citation>
    <scope>IDENTIFICATION</scope>
</reference>
<dbReference type="Pfam" id="PF13768">
    <property type="entry name" value="VWA_3"/>
    <property type="match status" value="1"/>
</dbReference>
<feature type="compositionally biased region" description="Polar residues" evidence="1">
    <location>
        <begin position="701"/>
        <end position="713"/>
    </location>
</feature>
<dbReference type="STRING" id="7897.ENSLACP00000013390"/>
<feature type="region of interest" description="Disordered" evidence="1">
    <location>
        <begin position="786"/>
        <end position="820"/>
    </location>
</feature>
<gene>
    <name evidence="3" type="primary">VWA5B2</name>
</gene>
<feature type="region of interest" description="Disordered" evidence="1">
    <location>
        <begin position="999"/>
        <end position="1038"/>
    </location>
</feature>
<dbReference type="EMBL" id="AFYH01076483">
    <property type="status" value="NOT_ANNOTATED_CDS"/>
    <property type="molecule type" value="Genomic_DNA"/>
</dbReference>
<evidence type="ECO:0000259" key="2">
    <source>
        <dbReference type="PROSITE" id="PS51468"/>
    </source>
</evidence>
<dbReference type="GeneTree" id="ENSGT00940000157096"/>
<dbReference type="FunCoup" id="H3AUR9">
    <property type="interactions" value="72"/>
</dbReference>
<dbReference type="Ensembl" id="ENSLACT00000013486.1">
    <property type="protein sequence ID" value="ENSLACP00000013390.1"/>
    <property type="gene ID" value="ENSLACG00000011789.1"/>
</dbReference>
<keyword evidence="4" id="KW-1185">Reference proteome</keyword>
<feature type="compositionally biased region" description="Polar residues" evidence="1">
    <location>
        <begin position="1101"/>
        <end position="1112"/>
    </location>
</feature>
<sequence length="1246" mass="137515">MPGLLNQSTWEPLLLKSSCVKACANGYSLGLSAHLTYANPEDEPVEGVFVYLLEESEVVVGFESVTSGRSVSFQIRHRARVEDCCFDCCNHSTPALQCSNEPVCCAQSHLILDDDTERTTFIISIGVIGPLEIVTIIFSTTLELRTQVNGAIRLVLPSIFTPIVTNMECKNEAGSLCDDSSTSCFGAGGLKAEKPLSPDHPRVPDIFTEQAFNLHPYEFNFEMLVKGPCLLAGLESPTHALRADADPGAKSASSIYITLAEGHQYDRNVEILLHPSEPHVPHVVLEEGRMTFDEYEQYIKNRRDFIRAAKKDGDADKKVGFVQKRFHKDIFYNPVLMLNFCPDLCSTPTDVGNVTREFIFLIDSSSKMNKEAMMVAVKSLPSGSLLNITGFGSNAKTLFSVSRLINDATLALACEYIQKMRVDMGGTNIYGALSWIFQQPVLRGYPRQIFILTDAALSNAGKIIELVRKHASTARCFSFGLGPNACRRLLRGVAKVTGGRVEFFSEGERLQPKLIKSLKKAIEPAVSDVRIDWYVPDSVEALLSPSEIATFYPGDRLISFCTIYNVSAFLGKKSGGKHRSYKNLSRSSISSIFQSQEETSTPPTLESGRPPPIGEREITKEISLEFSCGKAEETEKVMVRPKNNIDETERSLDLRQRICQPSYIQEQYMLTRCSVSSEREQGLSHRSTSSESTGSREIAMETSSLPQGLESVSQQEQKSILHWDSTLKLPPLSQIEAGCSKSTVALGSEEIRKKQKALARAALSGRSFSSPQGELDMHHLRKALEKVSHGENQSRKQSLASKLEDQESQQTPSPLDWDTFTDPQYLFTAAPSEEAGDATGNAPPMTHCRLVIHGLVSGKAVSWEVTANLASLFHQDGVENGQMAHGDGWEDLLHHLTARSVIQDFENMAEKESERDHGTVTTCIEGFSRRYRLKAIQTSKACNTVSMYTATVPIDANTQESLPASLEMCINPTPPKKKTANEPVFYPKIDECPIPVTDDGEGMQHKAPRNVYNPSSSGSQKFSLGRRRTYSSPGRSLPLKPQCLSAETEASQDSETCDYLPLVRLQLASGAFLLTEVYSQAVQIPLNRLKRASPFTRHRTSLSPPSRCTSPRGQGVRAEASNKLHQSCSVNGDVLNSGQHQVDSGRGSETDLCDNSPRAQEEEDDLEGSSWATAVALAWLEHQCAGFFVEWELVAAKADAWLCTRHLPEGLDVAGLKGAARQLFLLLRHWDENIKLNMLCYNPNNV</sequence>
<proteinExistence type="predicted"/>
<dbReference type="InterPro" id="IPR036465">
    <property type="entry name" value="vWFA_dom_sf"/>
</dbReference>
<feature type="compositionally biased region" description="Low complexity" evidence="1">
    <location>
        <begin position="684"/>
        <end position="697"/>
    </location>
</feature>
<dbReference type="PANTHER" id="PTHR46299">
    <property type="entry name" value="VON WILLEBRAND FACTOR A DOMAIN-CONTAINING PROTEIN 5B2-RELATED"/>
    <property type="match status" value="1"/>
</dbReference>
<dbReference type="SUPFAM" id="SSF53300">
    <property type="entry name" value="vWA-like"/>
    <property type="match status" value="1"/>
</dbReference>
<dbReference type="SMART" id="SM00327">
    <property type="entry name" value="VWA"/>
    <property type="match status" value="1"/>
</dbReference>
<dbReference type="PROSITE" id="PS51468">
    <property type="entry name" value="VIT"/>
    <property type="match status" value="1"/>
</dbReference>
<dbReference type="Gene3D" id="3.40.50.410">
    <property type="entry name" value="von Willebrand factor, type A domain"/>
    <property type="match status" value="1"/>
</dbReference>
<evidence type="ECO:0000313" key="3">
    <source>
        <dbReference type="Ensembl" id="ENSLACP00000013390.1"/>
    </source>
</evidence>
<name>H3AUR9_LATCH</name>
<dbReference type="EMBL" id="AFYH01076485">
    <property type="status" value="NOT_ANNOTATED_CDS"/>
    <property type="molecule type" value="Genomic_DNA"/>
</dbReference>
<dbReference type="AlphaFoldDB" id="H3AUR9"/>
<feature type="region of interest" description="Disordered" evidence="1">
    <location>
        <begin position="1139"/>
        <end position="1166"/>
    </location>
</feature>
<dbReference type="InterPro" id="IPR002035">
    <property type="entry name" value="VWF_A"/>
</dbReference>
<dbReference type="InterPro" id="IPR013694">
    <property type="entry name" value="VIT"/>
</dbReference>
<reference evidence="3" key="3">
    <citation type="submission" date="2025-09" db="UniProtKB">
        <authorList>
            <consortium name="Ensembl"/>
        </authorList>
    </citation>
    <scope>IDENTIFICATION</scope>
</reference>
<organism evidence="3 4">
    <name type="scientific">Latimeria chalumnae</name>
    <name type="common">Coelacanth</name>
    <dbReference type="NCBI Taxonomy" id="7897"/>
    <lineage>
        <taxon>Eukaryota</taxon>
        <taxon>Metazoa</taxon>
        <taxon>Chordata</taxon>
        <taxon>Craniata</taxon>
        <taxon>Vertebrata</taxon>
        <taxon>Euteleostomi</taxon>
        <taxon>Coelacanthiformes</taxon>
        <taxon>Coelacanthidae</taxon>
        <taxon>Latimeria</taxon>
    </lineage>
</organism>
<feature type="region of interest" description="Disordered" evidence="1">
    <location>
        <begin position="677"/>
        <end position="713"/>
    </location>
</feature>
<reference evidence="4" key="1">
    <citation type="submission" date="2011-08" db="EMBL/GenBank/DDBJ databases">
        <title>The draft genome of Latimeria chalumnae.</title>
        <authorList>
            <person name="Di Palma F."/>
            <person name="Alfoldi J."/>
            <person name="Johnson J."/>
            <person name="Berlin A."/>
            <person name="Gnerre S."/>
            <person name="Jaffe D."/>
            <person name="MacCallum I."/>
            <person name="Young S."/>
            <person name="Walker B.J."/>
            <person name="Lander E."/>
            <person name="Lindblad-Toh K."/>
        </authorList>
    </citation>
    <scope>NUCLEOTIDE SEQUENCE [LARGE SCALE GENOMIC DNA]</scope>
    <source>
        <strain evidence="4">Wild caught</strain>
    </source>
</reference>
<feature type="region of interest" description="Disordered" evidence="1">
    <location>
        <begin position="1095"/>
        <end position="1122"/>
    </location>
</feature>
<dbReference type="Proteomes" id="UP000008672">
    <property type="component" value="Unassembled WGS sequence"/>
</dbReference>
<dbReference type="InParanoid" id="H3AUR9"/>
<feature type="compositionally biased region" description="Polar residues" evidence="1">
    <location>
        <begin position="1012"/>
        <end position="1022"/>
    </location>
</feature>